<gene>
    <name evidence="2" type="ORF">CAter282_2712</name>
</gene>
<sequence length="59" mass="5853">MFGARAALIPVLLITHAAIRPVAAVGALLLVAALIVALITALIVALIVALAVVLAVCQS</sequence>
<organism evidence="2 3">
    <name type="scientific">Collimonas arenae</name>
    <dbReference type="NCBI Taxonomy" id="279058"/>
    <lineage>
        <taxon>Bacteria</taxon>
        <taxon>Pseudomonadati</taxon>
        <taxon>Pseudomonadota</taxon>
        <taxon>Betaproteobacteria</taxon>
        <taxon>Burkholderiales</taxon>
        <taxon>Oxalobacteraceae</taxon>
        <taxon>Collimonas</taxon>
    </lineage>
</organism>
<accession>A0A127QLG3</accession>
<dbReference type="AlphaFoldDB" id="A0A127QLG3"/>
<name>A0A127QLG3_9BURK</name>
<keyword evidence="3" id="KW-1185">Reference proteome</keyword>
<evidence type="ECO:0000256" key="1">
    <source>
        <dbReference type="SAM" id="Phobius"/>
    </source>
</evidence>
<keyword evidence="1" id="KW-0812">Transmembrane</keyword>
<reference evidence="2 3" key="1">
    <citation type="submission" date="2015-11" db="EMBL/GenBank/DDBJ databases">
        <title>Exploring the genomic traits of fungus-feeding bacterial genus Collimonas.</title>
        <authorList>
            <person name="Song C."/>
            <person name="Schmidt R."/>
            <person name="de Jager V."/>
            <person name="Krzyzanowska D."/>
            <person name="Jongedijk E."/>
            <person name="Cankar K."/>
            <person name="Beekwilder J."/>
            <person name="van Veen A."/>
            <person name="de Boer W."/>
            <person name="van Veen J.A."/>
            <person name="Garbeva P."/>
        </authorList>
    </citation>
    <scope>NUCLEOTIDE SEQUENCE [LARGE SCALE GENOMIC DNA]</scope>
    <source>
        <strain evidence="2 3">Ter282</strain>
    </source>
</reference>
<keyword evidence="1" id="KW-0472">Membrane</keyword>
<keyword evidence="1" id="KW-1133">Transmembrane helix</keyword>
<evidence type="ECO:0000313" key="3">
    <source>
        <dbReference type="Proteomes" id="UP000071778"/>
    </source>
</evidence>
<dbReference type="EMBL" id="CP013235">
    <property type="protein sequence ID" value="AMP10442.1"/>
    <property type="molecule type" value="Genomic_DNA"/>
</dbReference>
<protein>
    <submittedName>
        <fullName evidence="2">Putative membrane protein</fullName>
    </submittedName>
</protein>
<dbReference type="PATRIC" id="fig|279058.17.peg.2955"/>
<evidence type="ECO:0000313" key="2">
    <source>
        <dbReference type="EMBL" id="AMP10442.1"/>
    </source>
</evidence>
<proteinExistence type="predicted"/>
<feature type="transmembrane region" description="Helical" evidence="1">
    <location>
        <begin position="27"/>
        <end position="57"/>
    </location>
</feature>
<dbReference type="Proteomes" id="UP000071778">
    <property type="component" value="Chromosome"/>
</dbReference>